<dbReference type="Gramene" id="PVH63943">
    <property type="protein sequence ID" value="PVH63943"/>
    <property type="gene ID" value="PAHAL_2G141300"/>
</dbReference>
<proteinExistence type="predicted"/>
<protein>
    <submittedName>
        <fullName evidence="2">Uncharacterized protein</fullName>
    </submittedName>
</protein>
<feature type="compositionally biased region" description="Low complexity" evidence="1">
    <location>
        <begin position="127"/>
        <end position="139"/>
    </location>
</feature>
<dbReference type="EMBL" id="CM008047">
    <property type="protein sequence ID" value="PVH63943.1"/>
    <property type="molecule type" value="Genomic_DNA"/>
</dbReference>
<evidence type="ECO:0000256" key="1">
    <source>
        <dbReference type="SAM" id="MobiDB-lite"/>
    </source>
</evidence>
<sequence>MNRAEAIRSLPRRAGSGKNLFPLVPFRSCFLSQPAPPVRWSMELGRLSMPARRSLAVGARQDIDSRHPRARTAAGGPFAAPEARAAAKLDSRPPGGRTAAGGRFVAPGAHAAAGARPGLKSRHPRARTAAGGRFAAPGTHGRRRSIRGPPALAQSPGARMAVDSRRRSSLERYQTDCFGEQERREREYPGARSRAGGADCERCQTRVSL</sequence>
<reference evidence="2" key="1">
    <citation type="submission" date="2018-04" db="EMBL/GenBank/DDBJ databases">
        <title>WGS assembly of Panicum hallii.</title>
        <authorList>
            <person name="Lovell J."/>
            <person name="Jenkins J."/>
            <person name="Lowry D."/>
            <person name="Mamidi S."/>
            <person name="Sreedasyam A."/>
            <person name="Weng X."/>
            <person name="Barry K."/>
            <person name="Bonette J."/>
            <person name="Campitelli B."/>
            <person name="Daum C."/>
            <person name="Gordon S."/>
            <person name="Gould B."/>
            <person name="Lipzen A."/>
            <person name="Macqueen A."/>
            <person name="Palacio-Mejia J."/>
            <person name="Plott C."/>
            <person name="Shakirov E."/>
            <person name="Shu S."/>
            <person name="Yoshinaga Y."/>
            <person name="Zane M."/>
            <person name="Rokhsar D."/>
            <person name="Grimwood J."/>
            <person name="Schmutz J."/>
            <person name="Juenger T."/>
        </authorList>
    </citation>
    <scope>NUCLEOTIDE SEQUENCE [LARGE SCALE GENOMIC DNA]</scope>
    <source>
        <strain evidence="2">FIL2</strain>
    </source>
</reference>
<evidence type="ECO:0000313" key="2">
    <source>
        <dbReference type="EMBL" id="PVH63943.1"/>
    </source>
</evidence>
<feature type="compositionally biased region" description="Basic and acidic residues" evidence="1">
    <location>
        <begin position="162"/>
        <end position="189"/>
    </location>
</feature>
<feature type="region of interest" description="Disordered" evidence="1">
    <location>
        <begin position="59"/>
        <end position="82"/>
    </location>
</feature>
<feature type="compositionally biased region" description="Basic and acidic residues" evidence="1">
    <location>
        <begin position="199"/>
        <end position="209"/>
    </location>
</feature>
<dbReference type="AlphaFoldDB" id="A0A2T8KP11"/>
<accession>A0A2T8KP11</accession>
<name>A0A2T8KP11_9POAL</name>
<gene>
    <name evidence="2" type="ORF">PAHAL_2G141300</name>
</gene>
<dbReference type="Proteomes" id="UP000243499">
    <property type="component" value="Chromosome 2"/>
</dbReference>
<organism evidence="2">
    <name type="scientific">Panicum hallii</name>
    <dbReference type="NCBI Taxonomy" id="206008"/>
    <lineage>
        <taxon>Eukaryota</taxon>
        <taxon>Viridiplantae</taxon>
        <taxon>Streptophyta</taxon>
        <taxon>Embryophyta</taxon>
        <taxon>Tracheophyta</taxon>
        <taxon>Spermatophyta</taxon>
        <taxon>Magnoliopsida</taxon>
        <taxon>Liliopsida</taxon>
        <taxon>Poales</taxon>
        <taxon>Poaceae</taxon>
        <taxon>PACMAD clade</taxon>
        <taxon>Panicoideae</taxon>
        <taxon>Panicodae</taxon>
        <taxon>Paniceae</taxon>
        <taxon>Panicinae</taxon>
        <taxon>Panicum</taxon>
        <taxon>Panicum sect. Panicum</taxon>
    </lineage>
</organism>
<feature type="region of interest" description="Disordered" evidence="1">
    <location>
        <begin position="112"/>
        <end position="209"/>
    </location>
</feature>
<feature type="compositionally biased region" description="Low complexity" evidence="1">
    <location>
        <begin position="73"/>
        <end position="82"/>
    </location>
</feature>